<dbReference type="AlphaFoldDB" id="A0A1B8Z8Q1"/>
<sequence>MIFTDEFFALNSNFPNDNIVQLVDSNTYRNVNFKKVTQWYDNTVMDDSKTDGVIYRKKGNDYYVRISSTENEYLEKDTMAEMKSLSNTEVLLLKMKIYKGVRLSGYYIKGDTPDPIHYYVSDSTEPDDDGSLITVGTIRLFHQFIKEVDVVYFGAKQDGTTNNTPIFQRAANLKLPLSIRNINSDSYYKFFGKVTLYHSAIGHGLPKLKVTEEINSKSITELGYFTYSIFYITKKTSKEYIEISGLHLDGSWDSVSNLSQQQALIGIQSSNNIKIFKNRMENVLGDCIQLLHTENKHSQEYNKDIHIYDNVLLNPRRSNVAVISGIDIIIERNHMEKANDFVAPIDLEMDPWITPGLMMRNIFIDKNYVYAPACNHAISCLGVLDGVKGISITNNTLICSENRDGHAINLVAGYGIIEDVYCFNNKVKCGSVLNATGFYRVKNLTLQKTSPVERDGEYILAEVGWASDVKIINNYSKVDIPGEQNIICGGHKTANVIIEGNKLESVQYRNIFLVAQNDNVIIQNNDLKFKHHSIDTDPYIHEDELKGEDDSLKVPYCNNVRISTNVFKSTDPLQVAFRAAIENITGFDFANDNILINVIGTVSNQEYISISGSHTTATRKYHGFLGEVRFNRDNKLFEVFKGLNDWQTI</sequence>
<gene>
    <name evidence="1" type="ORF">BBI01_21060</name>
</gene>
<reference evidence="1 2" key="1">
    <citation type="submission" date="2016-07" db="EMBL/GenBank/DDBJ databases">
        <authorList>
            <person name="Jeong J.-J."/>
            <person name="Kim D.W."/>
            <person name="Sang M.K."/>
            <person name="Choi I.-G."/>
            <person name="Kim K.D."/>
        </authorList>
    </citation>
    <scope>NUCLEOTIDE SEQUENCE [LARGE SCALE GENOMIC DNA]</scope>
    <source>
        <strain evidence="1 2">UTM-3</strain>
    </source>
</reference>
<dbReference type="RefSeq" id="WP_065396779.1">
    <property type="nucleotide sequence ID" value="NZ_MAYH01000051.1"/>
</dbReference>
<dbReference type="SUPFAM" id="SSF51126">
    <property type="entry name" value="Pectin lyase-like"/>
    <property type="match status" value="1"/>
</dbReference>
<dbReference type="Proteomes" id="UP000092651">
    <property type="component" value="Unassembled WGS sequence"/>
</dbReference>
<evidence type="ECO:0000313" key="2">
    <source>
        <dbReference type="Proteomes" id="UP000092651"/>
    </source>
</evidence>
<protein>
    <recommendedName>
        <fullName evidence="3">Right handed beta helix domain-containing protein</fullName>
    </recommendedName>
</protein>
<accession>A0A1B8Z8Q1</accession>
<keyword evidence="2" id="KW-1185">Reference proteome</keyword>
<dbReference type="InterPro" id="IPR011050">
    <property type="entry name" value="Pectin_lyase_fold/virulence"/>
</dbReference>
<organism evidence="1 2">
    <name type="scientific">Chryseobacterium artocarpi</name>
    <dbReference type="NCBI Taxonomy" id="1414727"/>
    <lineage>
        <taxon>Bacteria</taxon>
        <taxon>Pseudomonadati</taxon>
        <taxon>Bacteroidota</taxon>
        <taxon>Flavobacteriia</taxon>
        <taxon>Flavobacteriales</taxon>
        <taxon>Weeksellaceae</taxon>
        <taxon>Chryseobacterium group</taxon>
        <taxon>Chryseobacterium</taxon>
    </lineage>
</organism>
<dbReference type="EMBL" id="MAYH01000051">
    <property type="protein sequence ID" value="OCA67976.1"/>
    <property type="molecule type" value="Genomic_DNA"/>
</dbReference>
<dbReference type="InterPro" id="IPR012334">
    <property type="entry name" value="Pectin_lyas_fold"/>
</dbReference>
<evidence type="ECO:0000313" key="1">
    <source>
        <dbReference type="EMBL" id="OCA67976.1"/>
    </source>
</evidence>
<proteinExistence type="predicted"/>
<dbReference type="SMART" id="SM00710">
    <property type="entry name" value="PbH1"/>
    <property type="match status" value="5"/>
</dbReference>
<name>A0A1B8Z8Q1_9FLAO</name>
<evidence type="ECO:0008006" key="3">
    <source>
        <dbReference type="Google" id="ProtNLM"/>
    </source>
</evidence>
<dbReference type="OrthoDB" id="253409at2"/>
<dbReference type="Gene3D" id="2.160.20.10">
    <property type="entry name" value="Single-stranded right-handed beta-helix, Pectin lyase-like"/>
    <property type="match status" value="2"/>
</dbReference>
<comment type="caution">
    <text evidence="1">The sequence shown here is derived from an EMBL/GenBank/DDBJ whole genome shotgun (WGS) entry which is preliminary data.</text>
</comment>
<dbReference type="InterPro" id="IPR006626">
    <property type="entry name" value="PbH1"/>
</dbReference>